<protein>
    <submittedName>
        <fullName evidence="3">ArsR family transcriptional regulator</fullName>
    </submittedName>
</protein>
<feature type="domain" description="HTH arsR-type" evidence="2">
    <location>
        <begin position="11"/>
        <end position="83"/>
    </location>
</feature>
<dbReference type="InterPro" id="IPR036388">
    <property type="entry name" value="WH-like_DNA-bd_sf"/>
</dbReference>
<evidence type="ECO:0000313" key="3">
    <source>
        <dbReference type="EMBL" id="RKQ34598.1"/>
    </source>
</evidence>
<dbReference type="InterPro" id="IPR036390">
    <property type="entry name" value="WH_DNA-bd_sf"/>
</dbReference>
<dbReference type="Proteomes" id="UP000269301">
    <property type="component" value="Unassembled WGS sequence"/>
</dbReference>
<dbReference type="SUPFAM" id="SSF46785">
    <property type="entry name" value="Winged helix' DNA-binding domain"/>
    <property type="match status" value="1"/>
</dbReference>
<dbReference type="InterPro" id="IPR011991">
    <property type="entry name" value="ArsR-like_HTH"/>
</dbReference>
<dbReference type="PANTHER" id="PTHR38600:SF2">
    <property type="entry name" value="SLL0088 PROTEIN"/>
    <property type="match status" value="1"/>
</dbReference>
<dbReference type="InterPro" id="IPR001845">
    <property type="entry name" value="HTH_ArsR_DNA-bd_dom"/>
</dbReference>
<dbReference type="CDD" id="cd00090">
    <property type="entry name" value="HTH_ARSR"/>
    <property type="match status" value="1"/>
</dbReference>
<evidence type="ECO:0000256" key="1">
    <source>
        <dbReference type="ARBA" id="ARBA00023125"/>
    </source>
</evidence>
<dbReference type="Pfam" id="PF12840">
    <property type="entry name" value="HTH_20"/>
    <property type="match status" value="1"/>
</dbReference>
<dbReference type="Gene3D" id="1.10.10.10">
    <property type="entry name" value="Winged helix-like DNA-binding domain superfamily/Winged helix DNA-binding domain"/>
    <property type="match status" value="1"/>
</dbReference>
<accession>A0A495A4M0</accession>
<dbReference type="SMART" id="SM00418">
    <property type="entry name" value="HTH_ARSR"/>
    <property type="match status" value="1"/>
</dbReference>
<proteinExistence type="predicted"/>
<gene>
    <name evidence="3" type="ORF">D8M06_06660</name>
</gene>
<evidence type="ECO:0000313" key="4">
    <source>
        <dbReference type="Proteomes" id="UP000269301"/>
    </source>
</evidence>
<dbReference type="GO" id="GO:0003677">
    <property type="term" value="F:DNA binding"/>
    <property type="evidence" value="ECO:0007669"/>
    <property type="project" value="UniProtKB-KW"/>
</dbReference>
<keyword evidence="1" id="KW-0238">DNA-binding</keyword>
<organism evidence="3 4">
    <name type="scientific">Oceanobacillus halophilus</name>
    <dbReference type="NCBI Taxonomy" id="930130"/>
    <lineage>
        <taxon>Bacteria</taxon>
        <taxon>Bacillati</taxon>
        <taxon>Bacillota</taxon>
        <taxon>Bacilli</taxon>
        <taxon>Bacillales</taxon>
        <taxon>Bacillaceae</taxon>
        <taxon>Oceanobacillus</taxon>
    </lineage>
</organism>
<dbReference type="EMBL" id="RBZP01000003">
    <property type="protein sequence ID" value="RKQ34598.1"/>
    <property type="molecule type" value="Genomic_DNA"/>
</dbReference>
<name>A0A495A4M0_9BACI</name>
<dbReference type="AlphaFoldDB" id="A0A495A4M0"/>
<dbReference type="GO" id="GO:0003700">
    <property type="term" value="F:DNA-binding transcription factor activity"/>
    <property type="evidence" value="ECO:0007669"/>
    <property type="project" value="InterPro"/>
</dbReference>
<dbReference type="OrthoDB" id="1691727at2"/>
<keyword evidence="4" id="KW-1185">Reference proteome</keyword>
<dbReference type="PANTHER" id="PTHR38600">
    <property type="entry name" value="TRANSCRIPTIONAL REGULATORY PROTEIN"/>
    <property type="match status" value="1"/>
</dbReference>
<reference evidence="3 4" key="1">
    <citation type="journal article" date="2016" name="Int. J. Syst. Evol. Microbiol.">
        <title>Oceanobacillus halophilus sp. nov., a novel moderately halophilic bacterium from a hypersaline lake.</title>
        <authorList>
            <person name="Amoozegar M.A."/>
            <person name="Bagheri M."/>
            <person name="Makhdoumi A."/>
            <person name="Nikou M.M."/>
            <person name="Fazeli S.A.S."/>
            <person name="Schumann P."/>
            <person name="Sproer C."/>
            <person name="Sanchez-Porro C."/>
            <person name="Ventosa A."/>
        </authorList>
    </citation>
    <scope>NUCLEOTIDE SEQUENCE [LARGE SCALE GENOMIC DNA]</scope>
    <source>
        <strain evidence="3 4">DSM 23996</strain>
    </source>
</reference>
<dbReference type="RefSeq" id="WP_121203631.1">
    <property type="nucleotide sequence ID" value="NZ_RBZP01000003.1"/>
</dbReference>
<sequence>MKQVSTIDSYDQLKAISDPLRAKMMMRLIEKPFTGQQLAELLDLSRAKIHYHLKELAKNGLIKVVKTEEKNGIVQKFYRAVATGFVPSPDLMPHVEEVSEATKAMLLQMMDRSRTRLLTAPDMAFQSKDTTDDYSEWPYLSTIYEITITEGNFKKFIKKFHQLMEELREEHKSAEKDPNGKLYHITAYGFQVDEPLFEQFDDKKESK</sequence>
<evidence type="ECO:0000259" key="2">
    <source>
        <dbReference type="SMART" id="SM00418"/>
    </source>
</evidence>
<comment type="caution">
    <text evidence="3">The sequence shown here is derived from an EMBL/GenBank/DDBJ whole genome shotgun (WGS) entry which is preliminary data.</text>
</comment>